<sequence>MYIDEKMDILDIAIIKNMPWKYQMEVKMDLSDDCPMILKLKIQSDARTEKRHTTNKPKIKEDQTKENGRKQGTVRRDNKGPRKEGQRGGRRSNEGNNYEERK</sequence>
<organism evidence="2 3">
    <name type="scientific">Cryptolaemus montrouzieri</name>
    <dbReference type="NCBI Taxonomy" id="559131"/>
    <lineage>
        <taxon>Eukaryota</taxon>
        <taxon>Metazoa</taxon>
        <taxon>Ecdysozoa</taxon>
        <taxon>Arthropoda</taxon>
        <taxon>Hexapoda</taxon>
        <taxon>Insecta</taxon>
        <taxon>Pterygota</taxon>
        <taxon>Neoptera</taxon>
        <taxon>Endopterygota</taxon>
        <taxon>Coleoptera</taxon>
        <taxon>Polyphaga</taxon>
        <taxon>Cucujiformia</taxon>
        <taxon>Coccinelloidea</taxon>
        <taxon>Coccinellidae</taxon>
        <taxon>Scymninae</taxon>
        <taxon>Scymnini</taxon>
        <taxon>Cryptolaemus</taxon>
    </lineage>
</organism>
<dbReference type="EMBL" id="JABFTP020000185">
    <property type="protein sequence ID" value="KAL3287195.1"/>
    <property type="molecule type" value="Genomic_DNA"/>
</dbReference>
<comment type="caution">
    <text evidence="2">The sequence shown here is derived from an EMBL/GenBank/DDBJ whole genome shotgun (WGS) entry which is preliminary data.</text>
</comment>
<evidence type="ECO:0000313" key="2">
    <source>
        <dbReference type="EMBL" id="KAL3287195.1"/>
    </source>
</evidence>
<feature type="region of interest" description="Disordered" evidence="1">
    <location>
        <begin position="43"/>
        <end position="102"/>
    </location>
</feature>
<protein>
    <submittedName>
        <fullName evidence="2">Uncharacterized protein</fullName>
    </submittedName>
</protein>
<dbReference type="Proteomes" id="UP001516400">
    <property type="component" value="Unassembled WGS sequence"/>
</dbReference>
<name>A0ABD2P9L5_9CUCU</name>
<evidence type="ECO:0000313" key="3">
    <source>
        <dbReference type="Proteomes" id="UP001516400"/>
    </source>
</evidence>
<accession>A0ABD2P9L5</accession>
<evidence type="ECO:0000256" key="1">
    <source>
        <dbReference type="SAM" id="MobiDB-lite"/>
    </source>
</evidence>
<dbReference type="AlphaFoldDB" id="A0ABD2P9L5"/>
<gene>
    <name evidence="2" type="ORF">HHI36_001672</name>
</gene>
<reference evidence="2 3" key="1">
    <citation type="journal article" date="2021" name="BMC Biol.">
        <title>Horizontally acquired antibacterial genes associated with adaptive radiation of ladybird beetles.</title>
        <authorList>
            <person name="Li H.S."/>
            <person name="Tang X.F."/>
            <person name="Huang Y.H."/>
            <person name="Xu Z.Y."/>
            <person name="Chen M.L."/>
            <person name="Du X.Y."/>
            <person name="Qiu B.Y."/>
            <person name="Chen P.T."/>
            <person name="Zhang W."/>
            <person name="Slipinski A."/>
            <person name="Escalona H.E."/>
            <person name="Waterhouse R.M."/>
            <person name="Zwick A."/>
            <person name="Pang H."/>
        </authorList>
    </citation>
    <scope>NUCLEOTIDE SEQUENCE [LARGE SCALE GENOMIC DNA]</scope>
    <source>
        <strain evidence="2">SYSU2018</strain>
    </source>
</reference>
<keyword evidence="3" id="KW-1185">Reference proteome</keyword>
<proteinExistence type="predicted"/>